<protein>
    <recommendedName>
        <fullName evidence="1">MaoC-like domain-containing protein</fullName>
    </recommendedName>
</protein>
<dbReference type="AlphaFoldDB" id="A0A6B2LS27"/>
<organism evidence="2">
    <name type="scientific">Arcella intermedia</name>
    <dbReference type="NCBI Taxonomy" id="1963864"/>
    <lineage>
        <taxon>Eukaryota</taxon>
        <taxon>Amoebozoa</taxon>
        <taxon>Tubulinea</taxon>
        <taxon>Elardia</taxon>
        <taxon>Arcellinida</taxon>
        <taxon>Sphaerothecina</taxon>
        <taxon>Arcellidae</taxon>
        <taxon>Arcella</taxon>
    </lineage>
</organism>
<accession>A0A6B2LS27</accession>
<proteinExistence type="predicted"/>
<evidence type="ECO:0000313" key="2">
    <source>
        <dbReference type="EMBL" id="NDV39538.1"/>
    </source>
</evidence>
<reference evidence="2" key="1">
    <citation type="journal article" date="2020" name="J. Eukaryot. Microbiol.">
        <title>De novo Sequencing, Assembly and Annotation of the Transcriptome for the Free-Living Testate Amoeba Arcella intermedia.</title>
        <authorList>
            <person name="Ribeiro G.M."/>
            <person name="Porfirio-Sousa A.L."/>
            <person name="Maurer-Alcala X.X."/>
            <person name="Katz L.A."/>
            <person name="Lahr D.J.G."/>
        </authorList>
    </citation>
    <scope>NUCLEOTIDE SEQUENCE</scope>
</reference>
<evidence type="ECO:0000259" key="1">
    <source>
        <dbReference type="Pfam" id="PF01575"/>
    </source>
</evidence>
<dbReference type="GO" id="GO:0006633">
    <property type="term" value="P:fatty acid biosynthetic process"/>
    <property type="evidence" value="ECO:0007669"/>
    <property type="project" value="TreeGrafter"/>
</dbReference>
<dbReference type="Gene3D" id="3.10.129.10">
    <property type="entry name" value="Hotdog Thioesterase"/>
    <property type="match status" value="1"/>
</dbReference>
<dbReference type="InterPro" id="IPR002539">
    <property type="entry name" value="MaoC-like_dom"/>
</dbReference>
<dbReference type="PANTHER" id="PTHR43437">
    <property type="entry name" value="HYDROXYACYL-THIOESTER DEHYDRATASE TYPE 2, MITOCHONDRIAL-RELATED"/>
    <property type="match status" value="1"/>
</dbReference>
<dbReference type="InterPro" id="IPR029069">
    <property type="entry name" value="HotDog_dom_sf"/>
</dbReference>
<dbReference type="Pfam" id="PF01575">
    <property type="entry name" value="MaoC_dehydratas"/>
    <property type="match status" value="1"/>
</dbReference>
<name>A0A6B2LS27_9EUKA</name>
<sequence>MWKHLSKLNRSGVQRPLALVPVPSQSAKRFSTESEKWIFKLDPSLKYTTGYLQIGHWAQYTKTFQEHHVVQFSQLTDDANPIHLDEEFAKNTPFKGRIAHGLLSGSLIGTVAAQVLPGLPSSPRLCH</sequence>
<dbReference type="GO" id="GO:0019171">
    <property type="term" value="F:(3R)-hydroxyacyl-[acyl-carrier-protein] dehydratase activity"/>
    <property type="evidence" value="ECO:0007669"/>
    <property type="project" value="TreeGrafter"/>
</dbReference>
<dbReference type="InterPro" id="IPR050965">
    <property type="entry name" value="UPF0336/Enoyl-CoA_hydratase"/>
</dbReference>
<dbReference type="PANTHER" id="PTHR43437:SF3">
    <property type="entry name" value="HYDROXYACYL-THIOESTER DEHYDRATASE TYPE 2, MITOCHONDRIAL"/>
    <property type="match status" value="1"/>
</dbReference>
<dbReference type="SUPFAM" id="SSF54637">
    <property type="entry name" value="Thioesterase/thiol ester dehydrase-isomerase"/>
    <property type="match status" value="1"/>
</dbReference>
<feature type="domain" description="MaoC-like" evidence="1">
    <location>
        <begin position="60"/>
        <end position="114"/>
    </location>
</feature>
<dbReference type="EMBL" id="GIBP01010569">
    <property type="protein sequence ID" value="NDV39538.1"/>
    <property type="molecule type" value="Transcribed_RNA"/>
</dbReference>